<dbReference type="EMBL" id="FOKG01000001">
    <property type="protein sequence ID" value="SFA74665.1"/>
    <property type="molecule type" value="Genomic_DNA"/>
</dbReference>
<accession>A0A1I0VE68</accession>
<proteinExistence type="predicted"/>
<feature type="compositionally biased region" description="Basic residues" evidence="1">
    <location>
        <begin position="236"/>
        <end position="265"/>
    </location>
</feature>
<name>A0A1I0VE68_9PSEU</name>
<gene>
    <name evidence="2" type="ORF">SAMN05216266_101193</name>
</gene>
<dbReference type="Proteomes" id="UP000243799">
    <property type="component" value="Unassembled WGS sequence"/>
</dbReference>
<evidence type="ECO:0000256" key="1">
    <source>
        <dbReference type="SAM" id="MobiDB-lite"/>
    </source>
</evidence>
<feature type="compositionally biased region" description="Polar residues" evidence="1">
    <location>
        <begin position="108"/>
        <end position="124"/>
    </location>
</feature>
<feature type="compositionally biased region" description="Basic residues" evidence="1">
    <location>
        <begin position="127"/>
        <end position="159"/>
    </location>
</feature>
<sequence length="265" mass="29732">MVELRTSQPCVKKSRDGVVTNGRYPYDNECCGPGDHAVQNACEPAGPAHECPNAVSTCVQGRHEKWRETRCQTTTALPVPALQPAVSTIPASRAGAERPDAAVRWTPTAVSASPRSSHAAQVSPATRRLRPRPHPRRPPGPRALPHPRHRRLQRHRLRLRPTPGRYARHGHRGRLEKASPHRAAIRCRPAALPPPRRAGRCRPLIAARFSREPRWADGSRGPPTCRPPVTVSPPRRPGRSGRPRRYRRPRSSQLHRHRRLPPPRR</sequence>
<organism evidence="2 3">
    <name type="scientific">Amycolatopsis marina</name>
    <dbReference type="NCBI Taxonomy" id="490629"/>
    <lineage>
        <taxon>Bacteria</taxon>
        <taxon>Bacillati</taxon>
        <taxon>Actinomycetota</taxon>
        <taxon>Actinomycetes</taxon>
        <taxon>Pseudonocardiales</taxon>
        <taxon>Pseudonocardiaceae</taxon>
        <taxon>Amycolatopsis</taxon>
    </lineage>
</organism>
<feature type="region of interest" description="Disordered" evidence="1">
    <location>
        <begin position="212"/>
        <end position="265"/>
    </location>
</feature>
<protein>
    <submittedName>
        <fullName evidence="2">Uncharacterized protein</fullName>
    </submittedName>
</protein>
<feature type="region of interest" description="Disordered" evidence="1">
    <location>
        <begin position="106"/>
        <end position="183"/>
    </location>
</feature>
<reference evidence="3" key="1">
    <citation type="submission" date="2016-10" db="EMBL/GenBank/DDBJ databases">
        <authorList>
            <person name="Varghese N."/>
            <person name="Submissions S."/>
        </authorList>
    </citation>
    <scope>NUCLEOTIDE SEQUENCE [LARGE SCALE GENOMIC DNA]</scope>
    <source>
        <strain evidence="3">CGMCC 4.3568</strain>
    </source>
</reference>
<dbReference type="STRING" id="490629.SAMN05216266_101193"/>
<keyword evidence="3" id="KW-1185">Reference proteome</keyword>
<feature type="compositionally biased region" description="Pro residues" evidence="1">
    <location>
        <begin position="224"/>
        <end position="235"/>
    </location>
</feature>
<evidence type="ECO:0000313" key="3">
    <source>
        <dbReference type="Proteomes" id="UP000243799"/>
    </source>
</evidence>
<evidence type="ECO:0000313" key="2">
    <source>
        <dbReference type="EMBL" id="SFA74665.1"/>
    </source>
</evidence>
<dbReference type="AlphaFoldDB" id="A0A1I0VE68"/>